<organism evidence="2 3">
    <name type="scientific">Rhamnusium bicolor</name>
    <dbReference type="NCBI Taxonomy" id="1586634"/>
    <lineage>
        <taxon>Eukaryota</taxon>
        <taxon>Metazoa</taxon>
        <taxon>Ecdysozoa</taxon>
        <taxon>Arthropoda</taxon>
        <taxon>Hexapoda</taxon>
        <taxon>Insecta</taxon>
        <taxon>Pterygota</taxon>
        <taxon>Neoptera</taxon>
        <taxon>Endopterygota</taxon>
        <taxon>Coleoptera</taxon>
        <taxon>Polyphaga</taxon>
        <taxon>Cucujiformia</taxon>
        <taxon>Chrysomeloidea</taxon>
        <taxon>Cerambycidae</taxon>
        <taxon>Lepturinae</taxon>
        <taxon>Rhagiini</taxon>
        <taxon>Rhamnusium</taxon>
    </lineage>
</organism>
<feature type="transmembrane region" description="Helical" evidence="1">
    <location>
        <begin position="98"/>
        <end position="117"/>
    </location>
</feature>
<comment type="caution">
    <text evidence="2">The sequence shown here is derived from an EMBL/GenBank/DDBJ whole genome shotgun (WGS) entry which is preliminary data.</text>
</comment>
<reference evidence="2" key="1">
    <citation type="journal article" date="2023" name="Insect Mol. Biol.">
        <title>Genome sequencing provides insights into the evolution of gene families encoding plant cell wall-degrading enzymes in longhorned beetles.</title>
        <authorList>
            <person name="Shin N.R."/>
            <person name="Okamura Y."/>
            <person name="Kirsch R."/>
            <person name="Pauchet Y."/>
        </authorList>
    </citation>
    <scope>NUCLEOTIDE SEQUENCE</scope>
    <source>
        <strain evidence="2">RBIC_L_NR</strain>
    </source>
</reference>
<evidence type="ECO:0000256" key="1">
    <source>
        <dbReference type="SAM" id="Phobius"/>
    </source>
</evidence>
<keyword evidence="1" id="KW-0472">Membrane</keyword>
<accession>A0AAV8ZSC2</accession>
<dbReference type="AlphaFoldDB" id="A0AAV8ZSC2"/>
<gene>
    <name evidence="2" type="ORF">NQ314_002167</name>
</gene>
<keyword evidence="3" id="KW-1185">Reference proteome</keyword>
<evidence type="ECO:0000313" key="2">
    <source>
        <dbReference type="EMBL" id="KAJ8968712.1"/>
    </source>
</evidence>
<keyword evidence="1" id="KW-0812">Transmembrane</keyword>
<proteinExistence type="predicted"/>
<protein>
    <submittedName>
        <fullName evidence="2">Uncharacterized protein</fullName>
    </submittedName>
</protein>
<name>A0AAV8ZSC2_9CUCU</name>
<dbReference type="EMBL" id="JANEYF010000663">
    <property type="protein sequence ID" value="KAJ8968712.1"/>
    <property type="molecule type" value="Genomic_DNA"/>
</dbReference>
<evidence type="ECO:0000313" key="3">
    <source>
        <dbReference type="Proteomes" id="UP001162156"/>
    </source>
</evidence>
<dbReference type="Proteomes" id="UP001162156">
    <property type="component" value="Unassembled WGS sequence"/>
</dbReference>
<keyword evidence="1" id="KW-1133">Transmembrane helix</keyword>
<sequence length="122" mass="13905">MYKSMAESQIEDLEIAEHYKALTIELEAKIEVSTLRVHLNFDTYFRPIACSNGIIVIINLEQPGVWPTLFELQWLSQKYAKTKDNCVRNMNDTGQATIAVLLQVFLMFVPILCLADTGSHLE</sequence>